<protein>
    <recommendedName>
        <fullName evidence="4">HMG box domain-containing protein</fullName>
    </recommendedName>
</protein>
<evidence type="ECO:0000256" key="1">
    <source>
        <dbReference type="ARBA" id="ARBA00023125"/>
    </source>
</evidence>
<feature type="compositionally biased region" description="Basic and acidic residues" evidence="3">
    <location>
        <begin position="96"/>
        <end position="107"/>
    </location>
</feature>
<evidence type="ECO:0000259" key="4">
    <source>
        <dbReference type="PROSITE" id="PS50118"/>
    </source>
</evidence>
<dbReference type="SMART" id="SM00398">
    <property type="entry name" value="HMG"/>
    <property type="match status" value="1"/>
</dbReference>
<keyword evidence="7" id="KW-1185">Reference proteome</keyword>
<dbReference type="Proteomes" id="UP000308092">
    <property type="component" value="Unassembled WGS sequence"/>
</dbReference>
<dbReference type="AlphaFoldDB" id="A0A4S3IZC4"/>
<reference evidence="5 8" key="2">
    <citation type="submission" date="2019-08" db="EMBL/GenBank/DDBJ databases">
        <title>The genome sequence of a newly discovered highly antifungal drug resistant Aspergillus species, Aspergillus tanneri NIH 1004.</title>
        <authorList>
            <person name="Mounaud S."/>
            <person name="Singh I."/>
            <person name="Joardar V."/>
            <person name="Pakala S."/>
            <person name="Pakala S."/>
            <person name="Venepally P."/>
            <person name="Chung J.K."/>
            <person name="Losada L."/>
            <person name="Nierman W.C."/>
        </authorList>
    </citation>
    <scope>NUCLEOTIDE SEQUENCE [LARGE SCALE GENOMIC DNA]</scope>
    <source>
        <strain evidence="5 8">NIH1004</strain>
    </source>
</reference>
<dbReference type="Gene3D" id="1.10.30.10">
    <property type="entry name" value="High mobility group box domain"/>
    <property type="match status" value="2"/>
</dbReference>
<reference evidence="6 7" key="1">
    <citation type="submission" date="2019-03" db="EMBL/GenBank/DDBJ databases">
        <title>The genome sequence of a newly discovered highly antifungal drug resistant Aspergillus species, Aspergillus tanneri NIH 1004.</title>
        <authorList>
            <person name="Mounaud S."/>
            <person name="Singh I."/>
            <person name="Joardar V."/>
            <person name="Pakala S."/>
            <person name="Pakala S."/>
            <person name="Venepally P."/>
            <person name="Hoover J."/>
            <person name="Nierman W."/>
            <person name="Chung J."/>
            <person name="Losada L."/>
        </authorList>
    </citation>
    <scope>NUCLEOTIDE SEQUENCE [LARGE SCALE GENOMIC DNA]</scope>
    <source>
        <strain evidence="6 7">NIH1004</strain>
    </source>
</reference>
<gene>
    <name evidence="5" type="ORF">ATNIH1004_001041</name>
    <name evidence="6" type="ORF">EYZ11_012792</name>
</gene>
<feature type="domain" description="HMG box" evidence="4">
    <location>
        <begin position="230"/>
        <end position="296"/>
    </location>
</feature>
<organism evidence="6 7">
    <name type="scientific">Aspergillus tanneri</name>
    <dbReference type="NCBI Taxonomy" id="1220188"/>
    <lineage>
        <taxon>Eukaryota</taxon>
        <taxon>Fungi</taxon>
        <taxon>Dikarya</taxon>
        <taxon>Ascomycota</taxon>
        <taxon>Pezizomycotina</taxon>
        <taxon>Eurotiomycetes</taxon>
        <taxon>Eurotiomycetidae</taxon>
        <taxon>Eurotiales</taxon>
        <taxon>Aspergillaceae</taxon>
        <taxon>Aspergillus</taxon>
        <taxon>Aspergillus subgen. Circumdati</taxon>
    </lineage>
</organism>
<dbReference type="PANTHER" id="PTHR48112">
    <property type="entry name" value="HIGH MOBILITY GROUP PROTEIN DSP1"/>
    <property type="match status" value="1"/>
</dbReference>
<keyword evidence="1 2" id="KW-0238">DNA-binding</keyword>
<proteinExistence type="predicted"/>
<feature type="compositionally biased region" description="Basic residues" evidence="3">
    <location>
        <begin position="75"/>
        <end position="95"/>
    </location>
</feature>
<name>A0A4S3IZC4_9EURO</name>
<dbReference type="VEuPathDB" id="FungiDB:EYZ11_012792"/>
<dbReference type="InterPro" id="IPR050342">
    <property type="entry name" value="HMGB"/>
</dbReference>
<dbReference type="EMBL" id="QUQM01000002">
    <property type="protein sequence ID" value="KAA8652137.1"/>
    <property type="molecule type" value="Genomic_DNA"/>
</dbReference>
<evidence type="ECO:0000256" key="2">
    <source>
        <dbReference type="PROSITE-ProRule" id="PRU00267"/>
    </source>
</evidence>
<dbReference type="InterPro" id="IPR009071">
    <property type="entry name" value="HMG_box_dom"/>
</dbReference>
<feature type="region of interest" description="Disordered" evidence="3">
    <location>
        <begin position="66"/>
        <end position="107"/>
    </location>
</feature>
<dbReference type="InterPro" id="IPR036910">
    <property type="entry name" value="HMG_box_dom_sf"/>
</dbReference>
<dbReference type="GO" id="GO:0005634">
    <property type="term" value="C:nucleus"/>
    <property type="evidence" value="ECO:0007669"/>
    <property type="project" value="UniProtKB-UniRule"/>
</dbReference>
<dbReference type="GO" id="GO:0003677">
    <property type="term" value="F:DNA binding"/>
    <property type="evidence" value="ECO:0007669"/>
    <property type="project" value="UniProtKB-UniRule"/>
</dbReference>
<dbReference type="PROSITE" id="PS50118">
    <property type="entry name" value="HMG_BOX_2"/>
    <property type="match status" value="1"/>
</dbReference>
<dbReference type="EMBL" id="SOSA01001053">
    <property type="protein sequence ID" value="THC87763.1"/>
    <property type="molecule type" value="Genomic_DNA"/>
</dbReference>
<keyword evidence="2" id="KW-0539">Nucleus</keyword>
<dbReference type="OrthoDB" id="1919336at2759"/>
<evidence type="ECO:0000313" key="6">
    <source>
        <dbReference type="EMBL" id="THC87763.1"/>
    </source>
</evidence>
<evidence type="ECO:0000313" key="5">
    <source>
        <dbReference type="EMBL" id="KAA8652137.1"/>
    </source>
</evidence>
<accession>A0A4S3IZC4</accession>
<dbReference type="RefSeq" id="XP_033431498.1">
    <property type="nucleotide sequence ID" value="XM_033565741.1"/>
</dbReference>
<evidence type="ECO:0000313" key="7">
    <source>
        <dbReference type="Proteomes" id="UP000308092"/>
    </source>
</evidence>
<sequence>MPFNVAPGRAVLRNLRLNAFSRPMHAPLAHSQVRRVCLATHRGTLKPFSTTVLSSSPLFRQQVNAYSTASDSSKKKTASKAGKASKKTTGKKKATKPKELSEKQKLTQERREFKKTIEALKITALEPPKRLVENLWNLAVQTKLSETKGEYKSGKEIFKAATDLAKNISQEEKESFAATVKSNKEANEVAYKEWIKSHPAVQVRDANIARRRLARLTGRIFPPLRDDRLVKRPRNAFSFYMKERYGGGDFKHMTAPEMISQARQEWQGMTNIEKEKYEELKRSDKDRYIREYQEAYGEEPKLVKRERESA</sequence>
<feature type="DNA-binding region" description="HMG box" evidence="2">
    <location>
        <begin position="230"/>
        <end position="296"/>
    </location>
</feature>
<dbReference type="STRING" id="1220188.A0A4S3IZC4"/>
<comment type="caution">
    <text evidence="6">The sequence shown here is derived from an EMBL/GenBank/DDBJ whole genome shotgun (WGS) entry which is preliminary data.</text>
</comment>
<dbReference type="SUPFAM" id="SSF47095">
    <property type="entry name" value="HMG-box"/>
    <property type="match status" value="2"/>
</dbReference>
<dbReference type="Proteomes" id="UP000324241">
    <property type="component" value="Unassembled WGS sequence"/>
</dbReference>
<evidence type="ECO:0000256" key="3">
    <source>
        <dbReference type="SAM" id="MobiDB-lite"/>
    </source>
</evidence>
<dbReference type="GeneID" id="54323743"/>
<dbReference type="PANTHER" id="PTHR48112:SF22">
    <property type="entry name" value="MITOCHONDRIAL TRANSCRIPTION FACTOR A, ISOFORM B"/>
    <property type="match status" value="1"/>
</dbReference>
<evidence type="ECO:0000313" key="8">
    <source>
        <dbReference type="Proteomes" id="UP000324241"/>
    </source>
</evidence>